<evidence type="ECO:0008006" key="16">
    <source>
        <dbReference type="Google" id="ProtNLM"/>
    </source>
</evidence>
<dbReference type="Proteomes" id="UP000194127">
    <property type="component" value="Unassembled WGS sequence"/>
</dbReference>
<comment type="cofactor">
    <cofactor evidence="1 13">
        <name>heme</name>
        <dbReference type="ChEBI" id="CHEBI:30413"/>
    </cofactor>
</comment>
<evidence type="ECO:0000256" key="8">
    <source>
        <dbReference type="ARBA" id="ARBA00022989"/>
    </source>
</evidence>
<comment type="subcellular location">
    <subcellularLocation>
        <location evidence="2">Membrane</location>
    </subcellularLocation>
</comment>
<dbReference type="GO" id="GO:0016020">
    <property type="term" value="C:membrane"/>
    <property type="evidence" value="ECO:0007669"/>
    <property type="project" value="UniProtKB-SubCell"/>
</dbReference>
<dbReference type="InterPro" id="IPR002401">
    <property type="entry name" value="Cyt_P450_E_grp-I"/>
</dbReference>
<comment type="pathway">
    <text evidence="3">Secondary metabolite biosynthesis.</text>
</comment>
<evidence type="ECO:0000313" key="15">
    <source>
        <dbReference type="Proteomes" id="UP000194127"/>
    </source>
</evidence>
<name>A0A1X6MQT3_9APHY</name>
<evidence type="ECO:0000256" key="11">
    <source>
        <dbReference type="ARBA" id="ARBA00023033"/>
    </source>
</evidence>
<reference evidence="14 15" key="1">
    <citation type="submission" date="2017-04" db="EMBL/GenBank/DDBJ databases">
        <title>Genome Sequence of the Model Brown-Rot Fungus Postia placenta SB12.</title>
        <authorList>
            <consortium name="DOE Joint Genome Institute"/>
            <person name="Gaskell J."/>
            <person name="Kersten P."/>
            <person name="Larrondo L.F."/>
            <person name="Canessa P."/>
            <person name="Martinez D."/>
            <person name="Hibbett D."/>
            <person name="Schmoll M."/>
            <person name="Kubicek C.P."/>
            <person name="Martinez A.T."/>
            <person name="Yadav J."/>
            <person name="Master E."/>
            <person name="Magnuson J.K."/>
            <person name="James T."/>
            <person name="Yaver D."/>
            <person name="Berka R."/>
            <person name="Labutti K."/>
            <person name="Lipzen A."/>
            <person name="Aerts A."/>
            <person name="Barry K."/>
            <person name="Henrissat B."/>
            <person name="Blanchette R."/>
            <person name="Grigoriev I."/>
            <person name="Cullen D."/>
        </authorList>
    </citation>
    <scope>NUCLEOTIDE SEQUENCE [LARGE SCALE GENOMIC DNA]</scope>
    <source>
        <strain evidence="14 15">MAD-698-R-SB12</strain>
    </source>
</reference>
<dbReference type="PANTHER" id="PTHR46300">
    <property type="entry name" value="P450, PUTATIVE (EUROFUNG)-RELATED-RELATED"/>
    <property type="match status" value="1"/>
</dbReference>
<dbReference type="GO" id="GO:0016705">
    <property type="term" value="F:oxidoreductase activity, acting on paired donors, with incorporation or reduction of molecular oxygen"/>
    <property type="evidence" value="ECO:0007669"/>
    <property type="project" value="InterPro"/>
</dbReference>
<keyword evidence="8" id="KW-1133">Transmembrane helix</keyword>
<sequence length="522" mass="59019">MYLNQLDVLAMLLAAVVCLICVLQHRYSKRRLLPPGPRGLPLVGNILQIPLENQFKTFTEWGKTYGDLVYASLFQQPLIIVNSVRAAQHLMEKRGAIYSDRPRFVLLDDIFGLRPVTSLLPFGDAWRQQRRWLQDVLQTHNTIHGYRSLQRSGVTKLVARLTTSPELFFTHIGGYATDFSLKVAYGLDELFAEAFIGLAKECMEAIFQSGSLVATLVDFLPFLRYMPSWMPGSGFNRHASNIRLKARQLMNLPFNTVRGNMNSGTYERSFTSTVIEDRFKGQMTAQEEDNVKGAAWTIWIAGAETSSLVLLTFILAMVLHPEVLVKAQKEIDSITGGERLPELEDRENMPYLQHVIMEVYRWNPPFPLGKSLICISHRLMQDDIYEDYFIPEGSTVIPNTWAMSRDPSVYYDPDVFRPERYEEMDADAVKAADPRRYVFGFGRRICSGKTLADANFWLGAASILATMDIGKAMDANGNEIEPAVSFISAFTSFPRPFVCSIRPRSMLAARIVAELDASELHA</sequence>
<proteinExistence type="inferred from homology"/>
<keyword evidence="10 13" id="KW-0408">Iron</keyword>
<evidence type="ECO:0000256" key="1">
    <source>
        <dbReference type="ARBA" id="ARBA00001971"/>
    </source>
</evidence>
<evidence type="ECO:0000256" key="9">
    <source>
        <dbReference type="ARBA" id="ARBA00023002"/>
    </source>
</evidence>
<evidence type="ECO:0000256" key="12">
    <source>
        <dbReference type="ARBA" id="ARBA00023136"/>
    </source>
</evidence>
<keyword evidence="12" id="KW-0472">Membrane</keyword>
<evidence type="ECO:0000256" key="13">
    <source>
        <dbReference type="PIRSR" id="PIRSR602401-1"/>
    </source>
</evidence>
<dbReference type="STRING" id="670580.A0A1X6MQT3"/>
<dbReference type="GeneID" id="36331596"/>
<dbReference type="PRINTS" id="PR00463">
    <property type="entry name" value="EP450I"/>
</dbReference>
<evidence type="ECO:0000256" key="10">
    <source>
        <dbReference type="ARBA" id="ARBA00023004"/>
    </source>
</evidence>
<keyword evidence="11" id="KW-0503">Monooxygenase</keyword>
<dbReference type="Pfam" id="PF00067">
    <property type="entry name" value="p450"/>
    <property type="match status" value="1"/>
</dbReference>
<keyword evidence="9" id="KW-0560">Oxidoreductase</keyword>
<dbReference type="GO" id="GO:0005506">
    <property type="term" value="F:iron ion binding"/>
    <property type="evidence" value="ECO:0007669"/>
    <property type="project" value="InterPro"/>
</dbReference>
<feature type="binding site" description="axial binding residue" evidence="13">
    <location>
        <position position="446"/>
    </location>
    <ligand>
        <name>heme</name>
        <dbReference type="ChEBI" id="CHEBI:30413"/>
    </ligand>
    <ligandPart>
        <name>Fe</name>
        <dbReference type="ChEBI" id="CHEBI:18248"/>
    </ligandPart>
</feature>
<comment type="similarity">
    <text evidence="4">Belongs to the cytochrome P450 family.</text>
</comment>
<dbReference type="RefSeq" id="XP_024335433.1">
    <property type="nucleotide sequence ID" value="XM_024486647.1"/>
</dbReference>
<keyword evidence="6" id="KW-0812">Transmembrane</keyword>
<evidence type="ECO:0000313" key="14">
    <source>
        <dbReference type="EMBL" id="OSX58639.1"/>
    </source>
</evidence>
<dbReference type="AlphaFoldDB" id="A0A1X6MQT3"/>
<dbReference type="CDD" id="cd11065">
    <property type="entry name" value="CYP64-like"/>
    <property type="match status" value="1"/>
</dbReference>
<keyword evidence="15" id="KW-1185">Reference proteome</keyword>
<dbReference type="GO" id="GO:0004497">
    <property type="term" value="F:monooxygenase activity"/>
    <property type="evidence" value="ECO:0007669"/>
    <property type="project" value="UniProtKB-KW"/>
</dbReference>
<dbReference type="OrthoDB" id="2789670at2759"/>
<protein>
    <recommendedName>
        <fullName evidence="16">Cytochrome P450</fullName>
    </recommendedName>
</protein>
<evidence type="ECO:0000256" key="7">
    <source>
        <dbReference type="ARBA" id="ARBA00022723"/>
    </source>
</evidence>
<dbReference type="SUPFAM" id="SSF48264">
    <property type="entry name" value="Cytochrome P450"/>
    <property type="match status" value="1"/>
</dbReference>
<organism evidence="14 15">
    <name type="scientific">Postia placenta MAD-698-R-SB12</name>
    <dbReference type="NCBI Taxonomy" id="670580"/>
    <lineage>
        <taxon>Eukaryota</taxon>
        <taxon>Fungi</taxon>
        <taxon>Dikarya</taxon>
        <taxon>Basidiomycota</taxon>
        <taxon>Agaricomycotina</taxon>
        <taxon>Agaricomycetes</taxon>
        <taxon>Polyporales</taxon>
        <taxon>Adustoporiaceae</taxon>
        <taxon>Rhodonia</taxon>
    </lineage>
</organism>
<evidence type="ECO:0000256" key="3">
    <source>
        <dbReference type="ARBA" id="ARBA00005179"/>
    </source>
</evidence>
<accession>A0A1X6MQT3</accession>
<keyword evidence="7 13" id="KW-0479">Metal-binding</keyword>
<dbReference type="EMBL" id="KZ110604">
    <property type="protein sequence ID" value="OSX58639.1"/>
    <property type="molecule type" value="Genomic_DNA"/>
</dbReference>
<dbReference type="InterPro" id="IPR001128">
    <property type="entry name" value="Cyt_P450"/>
</dbReference>
<evidence type="ECO:0000256" key="4">
    <source>
        <dbReference type="ARBA" id="ARBA00010617"/>
    </source>
</evidence>
<gene>
    <name evidence="14" type="ORF">POSPLADRAFT_1152352</name>
</gene>
<dbReference type="InterPro" id="IPR036396">
    <property type="entry name" value="Cyt_P450_sf"/>
</dbReference>
<evidence type="ECO:0000256" key="6">
    <source>
        <dbReference type="ARBA" id="ARBA00022692"/>
    </source>
</evidence>
<evidence type="ECO:0000256" key="5">
    <source>
        <dbReference type="ARBA" id="ARBA00022617"/>
    </source>
</evidence>
<keyword evidence="5 13" id="KW-0349">Heme</keyword>
<evidence type="ECO:0000256" key="2">
    <source>
        <dbReference type="ARBA" id="ARBA00004370"/>
    </source>
</evidence>
<dbReference type="Gene3D" id="1.10.630.10">
    <property type="entry name" value="Cytochrome P450"/>
    <property type="match status" value="1"/>
</dbReference>
<dbReference type="InterPro" id="IPR050364">
    <property type="entry name" value="Cytochrome_P450_fung"/>
</dbReference>
<dbReference type="PANTHER" id="PTHR46300:SF5">
    <property type="entry name" value="CYTOCHROME P450"/>
    <property type="match status" value="1"/>
</dbReference>
<dbReference type="GO" id="GO:0020037">
    <property type="term" value="F:heme binding"/>
    <property type="evidence" value="ECO:0007669"/>
    <property type="project" value="InterPro"/>
</dbReference>